<dbReference type="EMBL" id="GL883195">
    <property type="protein sequence ID" value="EGF97873.1"/>
    <property type="molecule type" value="Genomic_DNA"/>
</dbReference>
<dbReference type="AlphaFoldDB" id="F4SBW2"/>
<gene>
    <name evidence="1" type="ORF">MELLADRAFT_123535</name>
</gene>
<organism evidence="2">
    <name type="scientific">Melampsora larici-populina (strain 98AG31 / pathotype 3-4-7)</name>
    <name type="common">Poplar leaf rust fungus</name>
    <dbReference type="NCBI Taxonomy" id="747676"/>
    <lineage>
        <taxon>Eukaryota</taxon>
        <taxon>Fungi</taxon>
        <taxon>Dikarya</taxon>
        <taxon>Basidiomycota</taxon>
        <taxon>Pucciniomycotina</taxon>
        <taxon>Pucciniomycetes</taxon>
        <taxon>Pucciniales</taxon>
        <taxon>Melampsoraceae</taxon>
        <taxon>Melampsora</taxon>
    </lineage>
</organism>
<dbReference type="RefSeq" id="XP_007418866.1">
    <property type="nucleotide sequence ID" value="XM_007418804.1"/>
</dbReference>
<dbReference type="VEuPathDB" id="FungiDB:MELLADRAFT_123535"/>
<proteinExistence type="predicted"/>
<dbReference type="Proteomes" id="UP000001072">
    <property type="component" value="Unassembled WGS sequence"/>
</dbReference>
<dbReference type="HOGENOM" id="CLU_2184553_0_0_1"/>
<accession>F4SBW2</accession>
<sequence>MSQIMAPRLNLFVITSFVISTISFNILAIPYQQYQRVTNSEISGSSTQLQERDIITDYLRRQNEFKEYRNRQRKHSDPKLLDDLLEVKCLHGIDAITRECVKFSKSSSS</sequence>
<evidence type="ECO:0000313" key="1">
    <source>
        <dbReference type="EMBL" id="EGF97873.1"/>
    </source>
</evidence>
<dbReference type="InParanoid" id="F4SBW2"/>
<dbReference type="KEGG" id="mlr:MELLADRAFT_123535"/>
<dbReference type="GeneID" id="18926386"/>
<evidence type="ECO:0000313" key="2">
    <source>
        <dbReference type="Proteomes" id="UP000001072"/>
    </source>
</evidence>
<keyword evidence="2" id="KW-1185">Reference proteome</keyword>
<protein>
    <submittedName>
        <fullName evidence="1">Secreted protein</fullName>
    </submittedName>
</protein>
<reference evidence="2" key="1">
    <citation type="journal article" date="2011" name="Proc. Natl. Acad. Sci. U.S.A.">
        <title>Obligate biotrophy features unraveled by the genomic analysis of rust fungi.</title>
        <authorList>
            <person name="Duplessis S."/>
            <person name="Cuomo C.A."/>
            <person name="Lin Y.-C."/>
            <person name="Aerts A."/>
            <person name="Tisserant E."/>
            <person name="Veneault-Fourrey C."/>
            <person name="Joly D.L."/>
            <person name="Hacquard S."/>
            <person name="Amselem J."/>
            <person name="Cantarel B.L."/>
            <person name="Chiu R."/>
            <person name="Coutinho P.M."/>
            <person name="Feau N."/>
            <person name="Field M."/>
            <person name="Frey P."/>
            <person name="Gelhaye E."/>
            <person name="Goldberg J."/>
            <person name="Grabherr M.G."/>
            <person name="Kodira C.D."/>
            <person name="Kohler A."/>
            <person name="Kuees U."/>
            <person name="Lindquist E.A."/>
            <person name="Lucas S.M."/>
            <person name="Mago R."/>
            <person name="Mauceli E."/>
            <person name="Morin E."/>
            <person name="Murat C."/>
            <person name="Pangilinan J.L."/>
            <person name="Park R."/>
            <person name="Pearson M."/>
            <person name="Quesneville H."/>
            <person name="Rouhier N."/>
            <person name="Sakthikumar S."/>
            <person name="Salamov A.A."/>
            <person name="Schmutz J."/>
            <person name="Selles B."/>
            <person name="Shapiro H."/>
            <person name="Tanguay P."/>
            <person name="Tuskan G.A."/>
            <person name="Henrissat B."/>
            <person name="Van de Peer Y."/>
            <person name="Rouze P."/>
            <person name="Ellis J.G."/>
            <person name="Dodds P.N."/>
            <person name="Schein J.E."/>
            <person name="Zhong S."/>
            <person name="Hamelin R.C."/>
            <person name="Grigoriev I.V."/>
            <person name="Szabo L.J."/>
            <person name="Martin F."/>
        </authorList>
    </citation>
    <scope>NUCLEOTIDE SEQUENCE [LARGE SCALE GENOMIC DNA]</scope>
    <source>
        <strain evidence="2">98AG31 / pathotype 3-4-7</strain>
    </source>
</reference>
<name>F4SBW2_MELLP</name>